<name>A0A3A9JEP4_9PROT</name>
<proteinExistence type="predicted"/>
<dbReference type="Proteomes" id="UP000278036">
    <property type="component" value="Unassembled WGS sequence"/>
</dbReference>
<evidence type="ECO:0000313" key="3">
    <source>
        <dbReference type="Proteomes" id="UP000274097"/>
    </source>
</evidence>
<dbReference type="AlphaFoldDB" id="A0A3A9JEP4"/>
<protein>
    <submittedName>
        <fullName evidence="1">Uncharacterized protein</fullName>
    </submittedName>
</protein>
<dbReference type="EMBL" id="RAQU01000109">
    <property type="protein sequence ID" value="RKK03025.1"/>
    <property type="molecule type" value="Genomic_DNA"/>
</dbReference>
<keyword evidence="3" id="KW-1185">Reference proteome</keyword>
<sequence length="144" mass="16607">MLTLESLLAERAAQRQAKLTEQRALLQQVQQEQDERRRRFESYLLTEEDAAKIQSRIRKAFADNEQEVMLGSFPSDFCADGGRRINHALPDWEESLIGAAKQVHEFWKRELNPGGFGFSARIINYPDGMPGDVGLFITWHTRKE</sequence>
<dbReference type="OrthoDB" id="7871683at2"/>
<evidence type="ECO:0000313" key="2">
    <source>
        <dbReference type="EMBL" id="RMI15519.1"/>
    </source>
</evidence>
<dbReference type="EMBL" id="RFLX01000052">
    <property type="protein sequence ID" value="RMI15519.1"/>
    <property type="molecule type" value="Genomic_DNA"/>
</dbReference>
<dbReference type="InParanoid" id="A0A3A9JEP4"/>
<dbReference type="Proteomes" id="UP000274097">
    <property type="component" value="Unassembled WGS sequence"/>
</dbReference>
<gene>
    <name evidence="1" type="ORF">D6Z83_16625</name>
    <name evidence="2" type="ORF">EBE87_25375</name>
</gene>
<evidence type="ECO:0000313" key="4">
    <source>
        <dbReference type="Proteomes" id="UP000278036"/>
    </source>
</evidence>
<accession>A0A3A9JEP4</accession>
<organism evidence="1 4">
    <name type="scientific">Teichococcus wenyumeiae</name>
    <dbReference type="NCBI Taxonomy" id="2478470"/>
    <lineage>
        <taxon>Bacteria</taxon>
        <taxon>Pseudomonadati</taxon>
        <taxon>Pseudomonadota</taxon>
        <taxon>Alphaproteobacteria</taxon>
        <taxon>Acetobacterales</taxon>
        <taxon>Roseomonadaceae</taxon>
        <taxon>Roseomonas</taxon>
    </lineage>
</organism>
<evidence type="ECO:0000313" key="1">
    <source>
        <dbReference type="EMBL" id="RKK03025.1"/>
    </source>
</evidence>
<dbReference type="RefSeq" id="WP_120639401.1">
    <property type="nucleotide sequence ID" value="NZ_RAQU01000109.1"/>
</dbReference>
<reference evidence="1 4" key="1">
    <citation type="submission" date="2018-09" db="EMBL/GenBank/DDBJ databases">
        <title>Roseomonas sp. nov., isolated from feces of Tibetan antelopes in the Qinghai-Tibet plateau, China.</title>
        <authorList>
            <person name="Tian Z."/>
        </authorList>
    </citation>
    <scope>NUCLEOTIDE SEQUENCE [LARGE SCALE GENOMIC DNA]</scope>
    <source>
        <strain evidence="2 3">Z23</strain>
        <strain evidence="1 4">Z24</strain>
    </source>
</reference>
<comment type="caution">
    <text evidence="1">The sequence shown here is derived from an EMBL/GenBank/DDBJ whole genome shotgun (WGS) entry which is preliminary data.</text>
</comment>